<feature type="transmembrane region" description="Helical" evidence="2">
    <location>
        <begin position="298"/>
        <end position="318"/>
    </location>
</feature>
<keyword evidence="4" id="KW-1185">Reference proteome</keyword>
<keyword evidence="2" id="KW-0812">Transmembrane</keyword>
<feature type="transmembrane region" description="Helical" evidence="2">
    <location>
        <begin position="106"/>
        <end position="125"/>
    </location>
</feature>
<dbReference type="EMBL" id="JAPUFD010000018">
    <property type="protein sequence ID" value="MDI1492336.1"/>
    <property type="molecule type" value="Genomic_DNA"/>
</dbReference>
<protein>
    <recommendedName>
        <fullName evidence="5">Acyltransferase 3 domain-containing protein</fullName>
    </recommendedName>
</protein>
<evidence type="ECO:0000313" key="3">
    <source>
        <dbReference type="EMBL" id="MDI1492336.1"/>
    </source>
</evidence>
<sequence>MAAEPSDKKSNSRTEVRELQGSEDTSEKSSQKTSSRILQQPLSFCPAGPQGYVLGLRGFWTVSSFLWVFLTTFAPVTVKSTANREGPFWQEILRNVFSPLFWNPSLIYSVFIIISARLVAIPFLLDPTKSTLASAIFRRGLRLWFPVAVSLAIVKILSSTIGTTYIDQFKENTGNGSINAPYSMPNALAYFNSVFNLFWTTHQFFEQAGNTSFPSQTLWVVNVIYAQSYTVYMTMVIIPYTRNAWRVKAYIAFIVTAWWVQSWAWYTITGLLVADVVMNMRYKERAQRGIKIWRNIRCPVWIPAGILMLAGFIMQYLWTGWRPAYENKELLAHTGLYYTGGLNTLPANSEPQARDDCYLIVLGLFLILESTDWLQRLFQSPVLLYLGRRSLSWMLTQSIITYSAGIKLHQALTQKQHVSDSGATAVAFFVVLPTVIVSGEIFYRLVDWPSQNLAHIVFDWIRE</sequence>
<feature type="transmembrane region" description="Helical" evidence="2">
    <location>
        <begin position="250"/>
        <end position="277"/>
    </location>
</feature>
<feature type="transmembrane region" description="Helical" evidence="2">
    <location>
        <begin position="59"/>
        <end position="78"/>
    </location>
</feature>
<keyword evidence="2" id="KW-0472">Membrane</keyword>
<evidence type="ECO:0000256" key="1">
    <source>
        <dbReference type="SAM" id="MobiDB-lite"/>
    </source>
</evidence>
<accession>A0AA43QTF3</accession>
<feature type="transmembrane region" description="Helical" evidence="2">
    <location>
        <begin position="217"/>
        <end position="238"/>
    </location>
</feature>
<evidence type="ECO:0000313" key="4">
    <source>
        <dbReference type="Proteomes" id="UP001161017"/>
    </source>
</evidence>
<feature type="transmembrane region" description="Helical" evidence="2">
    <location>
        <begin position="145"/>
        <end position="166"/>
    </location>
</feature>
<comment type="caution">
    <text evidence="3">The sequence shown here is derived from an EMBL/GenBank/DDBJ whole genome shotgun (WGS) entry which is preliminary data.</text>
</comment>
<feature type="compositionally biased region" description="Basic and acidic residues" evidence="1">
    <location>
        <begin position="1"/>
        <end position="30"/>
    </location>
</feature>
<evidence type="ECO:0000256" key="2">
    <source>
        <dbReference type="SAM" id="Phobius"/>
    </source>
</evidence>
<feature type="region of interest" description="Disordered" evidence="1">
    <location>
        <begin position="1"/>
        <end position="34"/>
    </location>
</feature>
<name>A0AA43QTF3_9LECA</name>
<feature type="transmembrane region" description="Helical" evidence="2">
    <location>
        <begin position="422"/>
        <end position="443"/>
    </location>
</feature>
<dbReference type="AlphaFoldDB" id="A0AA43QTF3"/>
<keyword evidence="2" id="KW-1133">Transmembrane helix</keyword>
<gene>
    <name evidence="3" type="ORF">OHK93_003549</name>
</gene>
<proteinExistence type="predicted"/>
<reference evidence="3" key="1">
    <citation type="journal article" date="2023" name="Genome Biol. Evol.">
        <title>First Whole Genome Sequence and Flow Cytometry Genome Size Data for the Lichen-Forming Fungus Ramalina farinacea (Ascomycota).</title>
        <authorList>
            <person name="Llewellyn T."/>
            <person name="Mian S."/>
            <person name="Hill R."/>
            <person name="Leitch I.J."/>
            <person name="Gaya E."/>
        </authorList>
    </citation>
    <scope>NUCLEOTIDE SEQUENCE</scope>
    <source>
        <strain evidence="3">LIQ254RAFAR</strain>
    </source>
</reference>
<organism evidence="3 4">
    <name type="scientific">Ramalina farinacea</name>
    <dbReference type="NCBI Taxonomy" id="258253"/>
    <lineage>
        <taxon>Eukaryota</taxon>
        <taxon>Fungi</taxon>
        <taxon>Dikarya</taxon>
        <taxon>Ascomycota</taxon>
        <taxon>Pezizomycotina</taxon>
        <taxon>Lecanoromycetes</taxon>
        <taxon>OSLEUM clade</taxon>
        <taxon>Lecanoromycetidae</taxon>
        <taxon>Lecanorales</taxon>
        <taxon>Lecanorineae</taxon>
        <taxon>Ramalinaceae</taxon>
        <taxon>Ramalina</taxon>
    </lineage>
</organism>
<dbReference type="Proteomes" id="UP001161017">
    <property type="component" value="Unassembled WGS sequence"/>
</dbReference>
<evidence type="ECO:0008006" key="5">
    <source>
        <dbReference type="Google" id="ProtNLM"/>
    </source>
</evidence>